<sequence length="151" mass="16015">MIIEQRIAELGFALPPSPAPRGVYEPVVVHGTVAYVSGQLSRVDDTVMRGPAEMPSRLTTSAAQACVLRALSALRHSLGDLDRVSRILFLRGFVNARSDFQDHSAVLDPASTLLLDIFGDAGRHARSAIGVASLPSGGLLEVELTVALTDL</sequence>
<dbReference type="PANTHER" id="PTHR43760">
    <property type="entry name" value="ENDORIBONUCLEASE-RELATED"/>
    <property type="match status" value="1"/>
</dbReference>
<gene>
    <name evidence="2" type="ORF">ACFFH7_14735</name>
</gene>
<protein>
    <submittedName>
        <fullName evidence="2">RidA family protein</fullName>
    </submittedName>
</protein>
<dbReference type="Proteomes" id="UP001589810">
    <property type="component" value="Unassembled WGS sequence"/>
</dbReference>
<dbReference type="SUPFAM" id="SSF55298">
    <property type="entry name" value="YjgF-like"/>
    <property type="match status" value="1"/>
</dbReference>
<feature type="domain" description="Endoribonuclease L-PSP/chorismate mutase-like" evidence="1">
    <location>
        <begin position="4"/>
        <end position="139"/>
    </location>
</feature>
<dbReference type="RefSeq" id="WP_273941167.1">
    <property type="nucleotide sequence ID" value="NZ_CP097263.1"/>
</dbReference>
<organism evidence="2 3">
    <name type="scientific">Kutzneria chonburiensis</name>
    <dbReference type="NCBI Taxonomy" id="1483604"/>
    <lineage>
        <taxon>Bacteria</taxon>
        <taxon>Bacillati</taxon>
        <taxon>Actinomycetota</taxon>
        <taxon>Actinomycetes</taxon>
        <taxon>Pseudonocardiales</taxon>
        <taxon>Pseudonocardiaceae</taxon>
        <taxon>Kutzneria</taxon>
    </lineage>
</organism>
<dbReference type="InterPro" id="IPR035959">
    <property type="entry name" value="RutC-like_sf"/>
</dbReference>
<dbReference type="CDD" id="cd02199">
    <property type="entry name" value="YjgF_YER057c_UK114_like_1"/>
    <property type="match status" value="1"/>
</dbReference>
<dbReference type="PANTHER" id="PTHR43760:SF1">
    <property type="entry name" value="ENDORIBONUCLEASE L-PSP_CHORISMATE MUTASE-LIKE DOMAIN-CONTAINING PROTEIN"/>
    <property type="match status" value="1"/>
</dbReference>
<dbReference type="EMBL" id="JBHLUD010000004">
    <property type="protein sequence ID" value="MFC0542751.1"/>
    <property type="molecule type" value="Genomic_DNA"/>
</dbReference>
<accession>A0ABV6MR09</accession>
<proteinExistence type="predicted"/>
<evidence type="ECO:0000313" key="2">
    <source>
        <dbReference type="EMBL" id="MFC0542751.1"/>
    </source>
</evidence>
<evidence type="ECO:0000259" key="1">
    <source>
        <dbReference type="Pfam" id="PF14588"/>
    </source>
</evidence>
<evidence type="ECO:0000313" key="3">
    <source>
        <dbReference type="Proteomes" id="UP001589810"/>
    </source>
</evidence>
<reference evidence="2 3" key="1">
    <citation type="submission" date="2024-09" db="EMBL/GenBank/DDBJ databases">
        <authorList>
            <person name="Sun Q."/>
            <person name="Mori K."/>
        </authorList>
    </citation>
    <scope>NUCLEOTIDE SEQUENCE [LARGE SCALE GENOMIC DNA]</scope>
    <source>
        <strain evidence="2 3">TBRC 1432</strain>
    </source>
</reference>
<dbReference type="InterPro" id="IPR013813">
    <property type="entry name" value="Endoribo_LPSP/chorism_mut-like"/>
</dbReference>
<comment type="caution">
    <text evidence="2">The sequence shown here is derived from an EMBL/GenBank/DDBJ whole genome shotgun (WGS) entry which is preliminary data.</text>
</comment>
<name>A0ABV6MR09_9PSEU</name>
<dbReference type="Gene3D" id="3.30.1330.40">
    <property type="entry name" value="RutC-like"/>
    <property type="match status" value="1"/>
</dbReference>
<keyword evidence="3" id="KW-1185">Reference proteome</keyword>
<dbReference type="Pfam" id="PF14588">
    <property type="entry name" value="YjgF_endoribonc"/>
    <property type="match status" value="1"/>
</dbReference>